<dbReference type="PANTHER" id="PTHR35333:SF3">
    <property type="entry name" value="BETA-LACTAMASE-TYPE TRANSPEPTIDASE FOLD CONTAINING PROTEIN"/>
    <property type="match status" value="1"/>
</dbReference>
<feature type="chain" id="PRO_5026696422" description="Beta-lactamase" evidence="7">
    <location>
        <begin position="20"/>
        <end position="290"/>
    </location>
</feature>
<dbReference type="GO" id="GO:0046677">
    <property type="term" value="P:response to antibiotic"/>
    <property type="evidence" value="ECO:0007669"/>
    <property type="project" value="UniProtKB-UniRule"/>
</dbReference>
<dbReference type="PRINTS" id="PR00118">
    <property type="entry name" value="BLACTAMASEA"/>
</dbReference>
<sequence>MKKIIIFLSSLIHITITFATSNSIEISNQIAKLETGYGGKIGIYLIDYNNKSHFGYNENFYFPICSVYKFLVVGAVLKESMETPNLLNKKIKINENDIIGYTPITSKNIDKKLTIAELSKATMLSDNTAANLLIKKLGGLKNLNKFIQSLGDRDTIITADEPAINNVNLRDNLNKTTPRIIAKDLNKVAFDKKILNKKNQSLFKKWLQENDTGKNRIAFNIPEEWKIGDKTGTCEYGTTNDVAIIWPKNKKPIIISIFYTQVDKNAKANDIVIQKITKILLDNLKYDDQN</sequence>
<evidence type="ECO:0000256" key="3">
    <source>
        <dbReference type="ARBA" id="ARBA00012865"/>
    </source>
</evidence>
<dbReference type="KEGG" id="afri:E3E15_03445"/>
<evidence type="ECO:0000256" key="1">
    <source>
        <dbReference type="ARBA" id="ARBA00001526"/>
    </source>
</evidence>
<dbReference type="InterPro" id="IPR023650">
    <property type="entry name" value="Beta-lactam_class-A_AS"/>
</dbReference>
<comment type="similarity">
    <text evidence="2 6">Belongs to the class-A beta-lactamase family.</text>
</comment>
<dbReference type="EMBL" id="CP038017">
    <property type="protein sequence ID" value="QIV94463.1"/>
    <property type="molecule type" value="Genomic_DNA"/>
</dbReference>
<dbReference type="GO" id="GO:0008800">
    <property type="term" value="F:beta-lactamase activity"/>
    <property type="evidence" value="ECO:0007669"/>
    <property type="project" value="UniProtKB-UniRule"/>
</dbReference>
<keyword evidence="7" id="KW-0732">Signal</keyword>
<evidence type="ECO:0000256" key="2">
    <source>
        <dbReference type="ARBA" id="ARBA00009009"/>
    </source>
</evidence>
<dbReference type="Gene3D" id="3.40.710.10">
    <property type="entry name" value="DD-peptidase/beta-lactamase superfamily"/>
    <property type="match status" value="1"/>
</dbReference>
<evidence type="ECO:0000259" key="8">
    <source>
        <dbReference type="Pfam" id="PF13354"/>
    </source>
</evidence>
<evidence type="ECO:0000313" key="10">
    <source>
        <dbReference type="Proteomes" id="UP000503320"/>
    </source>
</evidence>
<feature type="signal peptide" evidence="7">
    <location>
        <begin position="1"/>
        <end position="19"/>
    </location>
</feature>
<reference evidence="9 10" key="1">
    <citation type="submission" date="2019-03" db="EMBL/GenBank/DDBJ databases">
        <title>Complete Genome Sequence of Allofrancisella frigidaquae Strain SYSU 10HL1970 Isolated from Water-Cooling Systems in China.</title>
        <authorList>
            <person name="Ohrman C."/>
            <person name="Uneklint I."/>
            <person name="Sjodin A."/>
        </authorList>
    </citation>
    <scope>NUCLEOTIDE SEQUENCE [LARGE SCALE GENOMIC DNA]</scope>
    <source>
        <strain evidence="9 10">SYSU 10HL1970</strain>
    </source>
</reference>
<dbReference type="Pfam" id="PF13354">
    <property type="entry name" value="Beta-lactamase2"/>
    <property type="match status" value="1"/>
</dbReference>
<evidence type="ECO:0000313" key="9">
    <source>
        <dbReference type="EMBL" id="QIV94463.1"/>
    </source>
</evidence>
<organism evidence="9 10">
    <name type="scientific">Allofrancisella frigidaquae</name>
    <dbReference type="NCBI Taxonomy" id="1085644"/>
    <lineage>
        <taxon>Bacteria</taxon>
        <taxon>Pseudomonadati</taxon>
        <taxon>Pseudomonadota</taxon>
        <taxon>Gammaproteobacteria</taxon>
        <taxon>Thiotrichales</taxon>
        <taxon>Francisellaceae</taxon>
        <taxon>Allofrancisella</taxon>
    </lineage>
</organism>
<keyword evidence="5 6" id="KW-0046">Antibiotic resistance</keyword>
<dbReference type="InterPro" id="IPR012338">
    <property type="entry name" value="Beta-lactam/transpept-like"/>
</dbReference>
<keyword evidence="4 6" id="KW-0378">Hydrolase</keyword>
<dbReference type="AlphaFoldDB" id="A0A6M3HTC1"/>
<dbReference type="PROSITE" id="PS00146">
    <property type="entry name" value="BETA_LACTAMASE_A"/>
    <property type="match status" value="1"/>
</dbReference>
<evidence type="ECO:0000256" key="4">
    <source>
        <dbReference type="ARBA" id="ARBA00022801"/>
    </source>
</evidence>
<dbReference type="Proteomes" id="UP000503320">
    <property type="component" value="Chromosome"/>
</dbReference>
<dbReference type="InterPro" id="IPR045155">
    <property type="entry name" value="Beta-lactam_cat"/>
</dbReference>
<evidence type="ECO:0000256" key="7">
    <source>
        <dbReference type="SAM" id="SignalP"/>
    </source>
</evidence>
<comment type="catalytic activity">
    <reaction evidence="1 6">
        <text>a beta-lactam + H2O = a substituted beta-amino acid</text>
        <dbReference type="Rhea" id="RHEA:20401"/>
        <dbReference type="ChEBI" id="CHEBI:15377"/>
        <dbReference type="ChEBI" id="CHEBI:35627"/>
        <dbReference type="ChEBI" id="CHEBI:140347"/>
        <dbReference type="EC" id="3.5.2.6"/>
    </reaction>
</comment>
<dbReference type="PANTHER" id="PTHR35333">
    <property type="entry name" value="BETA-LACTAMASE"/>
    <property type="match status" value="1"/>
</dbReference>
<evidence type="ECO:0000256" key="6">
    <source>
        <dbReference type="RuleBase" id="RU361140"/>
    </source>
</evidence>
<dbReference type="InterPro" id="IPR000871">
    <property type="entry name" value="Beta-lactam_class-A"/>
</dbReference>
<accession>A0A6M3HTC1</accession>
<name>A0A6M3HTC1_9GAMM</name>
<evidence type="ECO:0000256" key="5">
    <source>
        <dbReference type="ARBA" id="ARBA00023251"/>
    </source>
</evidence>
<dbReference type="SUPFAM" id="SSF56601">
    <property type="entry name" value="beta-lactamase/transpeptidase-like"/>
    <property type="match status" value="1"/>
</dbReference>
<dbReference type="RefSeq" id="WP_172106600.1">
    <property type="nucleotide sequence ID" value="NZ_CP038017.1"/>
</dbReference>
<dbReference type="GO" id="GO:0030655">
    <property type="term" value="P:beta-lactam antibiotic catabolic process"/>
    <property type="evidence" value="ECO:0007669"/>
    <property type="project" value="InterPro"/>
</dbReference>
<keyword evidence="10" id="KW-1185">Reference proteome</keyword>
<protein>
    <recommendedName>
        <fullName evidence="3 6">Beta-lactamase</fullName>
        <ecNumber evidence="3 6">3.5.2.6</ecNumber>
    </recommendedName>
</protein>
<dbReference type="EC" id="3.5.2.6" evidence="3 6"/>
<dbReference type="NCBIfam" id="NF033103">
    <property type="entry name" value="bla_class_A"/>
    <property type="match status" value="1"/>
</dbReference>
<gene>
    <name evidence="9" type="primary">bla</name>
    <name evidence="9" type="ORF">E3E15_03445</name>
</gene>
<proteinExistence type="inferred from homology"/>
<feature type="domain" description="Beta-lactamase class A catalytic" evidence="8">
    <location>
        <begin position="42"/>
        <end position="259"/>
    </location>
</feature>